<accession>A0A0G3VP14</accession>
<evidence type="ECO:0000256" key="12">
    <source>
        <dbReference type="RuleBase" id="RU003848"/>
    </source>
</evidence>
<dbReference type="CDD" id="cd06503">
    <property type="entry name" value="ATP-synt_Fo_b"/>
    <property type="match status" value="1"/>
</dbReference>
<keyword evidence="8 11" id="KW-0472">Membrane</keyword>
<dbReference type="EMBL" id="KP686076">
    <property type="protein sequence ID" value="AKL82381.1"/>
    <property type="molecule type" value="Genomic_DNA"/>
</dbReference>
<keyword evidence="9 11" id="KW-0066">ATP synthesis</keyword>
<evidence type="ECO:0000256" key="10">
    <source>
        <dbReference type="ARBA" id="ARBA00025198"/>
    </source>
</evidence>
<keyword evidence="2 11" id="KW-0813">Transport</keyword>
<name>A0A0G3VP14_EUGGR</name>
<comment type="subcellular location">
    <subcellularLocation>
        <location evidence="1">Membrane</location>
        <topology evidence="1">Single-pass membrane protein</topology>
    </subcellularLocation>
    <subcellularLocation>
        <location evidence="11">Plastid</location>
        <location evidence="11">Chloroplast thylakoid membrane</location>
        <topology evidence="11">Single-pass membrane protein</topology>
    </subcellularLocation>
</comment>
<dbReference type="AlphaFoldDB" id="A0A0G3VP14"/>
<evidence type="ECO:0000256" key="1">
    <source>
        <dbReference type="ARBA" id="ARBA00004167"/>
    </source>
</evidence>
<keyword evidence="11" id="KW-0793">Thylakoid</keyword>
<comment type="subunit">
    <text evidence="11">F-type ATPases have 2 components, F(1) - the catalytic core - and F(0) - the membrane proton channel. F(1) has five subunits: alpha(3), beta(3), gamma(1), delta(1), epsilon(1). F(0) has four main subunits: a(1), b(1), b'(1) and c(10-14). The alpha and beta chains form an alternating ring which encloses part of the gamma chain. F(1) is attached to F(0) by a central stalk formed by the gamma and epsilon chains, while a peripheral stalk is formed by the delta, b and b' chains.</text>
</comment>
<dbReference type="SMR" id="A0A0G3VP14"/>
<protein>
    <recommendedName>
        <fullName evidence="11">ATP synthase subunit b, chloroplastic</fullName>
    </recommendedName>
    <alternativeName>
        <fullName evidence="11">ATP synthase F(0) sector subunit b</fullName>
    </alternativeName>
    <alternativeName>
        <fullName evidence="11">ATPase subunit I</fullName>
    </alternativeName>
</protein>
<sequence length="183" mass="21127">MVIDNFNIFTIISNAKTFGINTNVFETNIINLAIVVGTLFYYGKLTLSDLLKTRKKTIIKNILDIDEKIRSSQSSLYLAELEFENAAKKASLIRSNGTTFCLKSFDIIRSSVNEDIKRLKQSKRLILRTEDKKSVREIFKNLYSQACQKAKATIIKRLNSKIHKKIILKKMEKMSLKKLKPKY</sequence>
<keyword evidence="6 11" id="KW-1133">Transmembrane helix</keyword>
<evidence type="ECO:0000256" key="3">
    <source>
        <dbReference type="ARBA" id="ARBA00022547"/>
    </source>
</evidence>
<comment type="function">
    <text evidence="10 11">F(1)F(0) ATP synthase produces ATP from ADP in the presence of a proton or sodium gradient. F-type ATPases consist of two structural domains, F(1) containing the extramembraneous catalytic core and F(0) containing the membrane proton channel, linked together by a central stalk and a peripheral stalk. During catalysis, ATP synthesis in the catalytic domain of F(1) is coupled via a rotary mechanism of the central stalk subunits to proton translocation.</text>
</comment>
<dbReference type="GO" id="GO:0009535">
    <property type="term" value="C:chloroplast thylakoid membrane"/>
    <property type="evidence" value="ECO:0007669"/>
    <property type="project" value="UniProtKB-SubCell"/>
</dbReference>
<dbReference type="GO" id="GO:0046933">
    <property type="term" value="F:proton-transporting ATP synthase activity, rotational mechanism"/>
    <property type="evidence" value="ECO:0007669"/>
    <property type="project" value="UniProtKB-UniRule"/>
</dbReference>
<keyword evidence="3 11" id="KW-0138">CF(0)</keyword>
<keyword evidence="5 11" id="KW-0375">Hydrogen ion transport</keyword>
<dbReference type="HAMAP" id="MF_01398">
    <property type="entry name" value="ATP_synth_b_bprime"/>
    <property type="match status" value="1"/>
</dbReference>
<dbReference type="GO" id="GO:0045259">
    <property type="term" value="C:proton-transporting ATP synthase complex"/>
    <property type="evidence" value="ECO:0007669"/>
    <property type="project" value="UniProtKB-KW"/>
</dbReference>
<keyword evidence="4 11" id="KW-0812">Transmembrane</keyword>
<reference evidence="13" key="1">
    <citation type="journal article" date="2015" name="J. Eukaryot. Microbiol.">
        <title>Chloroplast Genome Evolution in the Euglenaceae.</title>
        <authorList>
            <person name="Bennett M.S."/>
            <person name="Triemer R.E."/>
        </authorList>
    </citation>
    <scope>NUCLEOTIDE SEQUENCE</scope>
    <source>
        <strain evidence="13">SAG 1224-5/15</strain>
    </source>
</reference>
<comment type="similarity">
    <text evidence="11 12">Belongs to the ATPase B chain family.</text>
</comment>
<evidence type="ECO:0000256" key="6">
    <source>
        <dbReference type="ARBA" id="ARBA00022989"/>
    </source>
</evidence>
<gene>
    <name evidence="11 13" type="primary">atpF</name>
</gene>
<dbReference type="InterPro" id="IPR002146">
    <property type="entry name" value="ATP_synth_b/b'su_bac/chlpt"/>
</dbReference>
<evidence type="ECO:0000313" key="13">
    <source>
        <dbReference type="EMBL" id="AKL82381.1"/>
    </source>
</evidence>
<proteinExistence type="inferred from homology"/>
<dbReference type="PANTHER" id="PTHR34264:SF3">
    <property type="entry name" value="ATP SYNTHASE SUBUNIT B, CHLOROPLASTIC"/>
    <property type="match status" value="1"/>
</dbReference>
<evidence type="ECO:0000256" key="8">
    <source>
        <dbReference type="ARBA" id="ARBA00023136"/>
    </source>
</evidence>
<dbReference type="Pfam" id="PF00430">
    <property type="entry name" value="ATP-synt_B"/>
    <property type="match status" value="1"/>
</dbReference>
<evidence type="ECO:0000256" key="11">
    <source>
        <dbReference type="HAMAP-Rule" id="MF_01398"/>
    </source>
</evidence>
<keyword evidence="13" id="KW-0150">Chloroplast</keyword>
<evidence type="ECO:0000256" key="4">
    <source>
        <dbReference type="ARBA" id="ARBA00022692"/>
    </source>
</evidence>
<keyword evidence="13" id="KW-0934">Plastid</keyword>
<dbReference type="PANTHER" id="PTHR34264">
    <property type="entry name" value="ATP SYNTHASE SUBUNIT B, CHLOROPLASTIC"/>
    <property type="match status" value="1"/>
</dbReference>
<evidence type="ECO:0000256" key="7">
    <source>
        <dbReference type="ARBA" id="ARBA00023065"/>
    </source>
</evidence>
<keyword evidence="7 11" id="KW-0406">Ion transport</keyword>
<comment type="function">
    <text evidence="11">Component of the F(0) channel, it forms part of the peripheral stalk, linking F(1) to F(0).</text>
</comment>
<comment type="miscellaneous">
    <text evidence="11">In plastids the F-type ATPase is also known as CF(1)CF(0).</text>
</comment>
<evidence type="ECO:0000256" key="2">
    <source>
        <dbReference type="ARBA" id="ARBA00022448"/>
    </source>
</evidence>
<geneLocation type="chloroplast" evidence="13"/>
<evidence type="ECO:0000256" key="9">
    <source>
        <dbReference type="ARBA" id="ARBA00023310"/>
    </source>
</evidence>
<evidence type="ECO:0000256" key="5">
    <source>
        <dbReference type="ARBA" id="ARBA00022781"/>
    </source>
</evidence>
<organism evidence="13">
    <name type="scientific">Euglena gracilis var. bacillaris</name>
    <dbReference type="NCBI Taxonomy" id="158060"/>
    <lineage>
        <taxon>Eukaryota</taxon>
        <taxon>Discoba</taxon>
        <taxon>Euglenozoa</taxon>
        <taxon>Euglenida</taxon>
        <taxon>Spirocuta</taxon>
        <taxon>Euglenophyceae</taxon>
        <taxon>Euglenales</taxon>
        <taxon>Euglenaceae</taxon>
        <taxon>Euglena</taxon>
    </lineage>
</organism>
<feature type="transmembrane region" description="Helical" evidence="11">
    <location>
        <begin position="29"/>
        <end position="47"/>
    </location>
</feature>